<dbReference type="EMBL" id="LN890996">
    <property type="protein sequence ID" value="CUS12289.1"/>
    <property type="molecule type" value="Genomic_DNA"/>
</dbReference>
<protein>
    <submittedName>
        <fullName evidence="1">Uncharacterized protein</fullName>
    </submittedName>
</protein>
<evidence type="ECO:0000313" key="1">
    <source>
        <dbReference type="EMBL" id="CUS12289.1"/>
    </source>
</evidence>
<name>A0A292PXK1_9PEZI</name>
<gene>
    <name evidence="1" type="ORF">GSTUAT00003615001</name>
</gene>
<sequence>FVGAFAGSKKTADLSWSPRINDGELTEFPTIVLESGWSESQAQLERDSQLWFQGSAGAVKVVLLFKF</sequence>
<dbReference type="Proteomes" id="UP001412239">
    <property type="component" value="Unassembled WGS sequence"/>
</dbReference>
<organism evidence="1 2">
    <name type="scientific">Tuber aestivum</name>
    <name type="common">summer truffle</name>
    <dbReference type="NCBI Taxonomy" id="59557"/>
    <lineage>
        <taxon>Eukaryota</taxon>
        <taxon>Fungi</taxon>
        <taxon>Dikarya</taxon>
        <taxon>Ascomycota</taxon>
        <taxon>Pezizomycotina</taxon>
        <taxon>Pezizomycetes</taxon>
        <taxon>Pezizales</taxon>
        <taxon>Tuberaceae</taxon>
        <taxon>Tuber</taxon>
    </lineage>
</organism>
<evidence type="ECO:0000313" key="2">
    <source>
        <dbReference type="Proteomes" id="UP001412239"/>
    </source>
</evidence>
<feature type="non-terminal residue" evidence="1">
    <location>
        <position position="67"/>
    </location>
</feature>
<proteinExistence type="predicted"/>
<reference evidence="1" key="1">
    <citation type="submission" date="2015-10" db="EMBL/GenBank/DDBJ databases">
        <authorList>
            <person name="Regsiter A."/>
            <person name="william w."/>
        </authorList>
    </citation>
    <scope>NUCLEOTIDE SEQUENCE</scope>
    <source>
        <strain evidence="1">Montdore</strain>
    </source>
</reference>
<accession>A0A292PXK1</accession>
<dbReference type="AlphaFoldDB" id="A0A292PXK1"/>
<keyword evidence="2" id="KW-1185">Reference proteome</keyword>
<feature type="non-terminal residue" evidence="1">
    <location>
        <position position="1"/>
    </location>
</feature>